<evidence type="ECO:0000259" key="3">
    <source>
        <dbReference type="Pfam" id="PF06566"/>
    </source>
</evidence>
<feature type="domain" description="CSPG5 sulphate attachment" evidence="3">
    <location>
        <begin position="119"/>
        <end position="355"/>
    </location>
</feature>
<dbReference type="GO" id="GO:0045202">
    <property type="term" value="C:synapse"/>
    <property type="evidence" value="ECO:0007669"/>
    <property type="project" value="TreeGrafter"/>
</dbReference>
<feature type="compositionally biased region" description="Basic and acidic residues" evidence="1">
    <location>
        <begin position="395"/>
        <end position="405"/>
    </location>
</feature>
<feature type="region of interest" description="Disordered" evidence="1">
    <location>
        <begin position="298"/>
        <end position="322"/>
    </location>
</feature>
<feature type="domain" description="Neural chondroitin sulphate proteoglycan cytoplasmic" evidence="4">
    <location>
        <begin position="524"/>
        <end position="563"/>
    </location>
</feature>
<keyword evidence="2" id="KW-1133">Transmembrane helix</keyword>
<evidence type="ECO:0000313" key="6">
    <source>
        <dbReference type="Proteomes" id="UP000694551"/>
    </source>
</evidence>
<keyword evidence="2" id="KW-0812">Transmembrane</keyword>
<feature type="compositionally biased region" description="Low complexity" evidence="1">
    <location>
        <begin position="199"/>
        <end position="214"/>
    </location>
</feature>
<dbReference type="AlphaFoldDB" id="A0A8D0KZF2"/>
<protein>
    <submittedName>
        <fullName evidence="5">Chondroitin sulfate proteoglycan 5</fullName>
    </submittedName>
</protein>
<dbReference type="Proteomes" id="UP000694551">
    <property type="component" value="Unplaced"/>
</dbReference>
<evidence type="ECO:0000256" key="1">
    <source>
        <dbReference type="SAM" id="MobiDB-lite"/>
    </source>
</evidence>
<evidence type="ECO:0000259" key="4">
    <source>
        <dbReference type="Pfam" id="PF06567"/>
    </source>
</evidence>
<feature type="region of interest" description="Disordered" evidence="1">
    <location>
        <begin position="338"/>
        <end position="437"/>
    </location>
</feature>
<feature type="region of interest" description="Disordered" evidence="1">
    <location>
        <begin position="20"/>
        <end position="281"/>
    </location>
</feature>
<dbReference type="PANTHER" id="PTHR15381:SF1">
    <property type="entry name" value="CHONDROITIN SULFATE PROTEOGLYCAN 5"/>
    <property type="match status" value="1"/>
</dbReference>
<feature type="compositionally biased region" description="Acidic residues" evidence="1">
    <location>
        <begin position="352"/>
        <end position="377"/>
    </location>
</feature>
<evidence type="ECO:0000256" key="2">
    <source>
        <dbReference type="SAM" id="Phobius"/>
    </source>
</evidence>
<feature type="compositionally biased region" description="Basic and acidic residues" evidence="1">
    <location>
        <begin position="620"/>
        <end position="629"/>
    </location>
</feature>
<dbReference type="Pfam" id="PF06567">
    <property type="entry name" value="Neural_ProG_Cyt"/>
    <property type="match status" value="1"/>
</dbReference>
<sequence length="639" mass="66142">MARHGDGGCEDEQAGTQAATASLGCGGTSDTSFSPCPPPASEWPPQNASEAEGRGWEGSLESSPPQWDPASRDPPGGPSNGSSPGGAAVGSEPPVGPQLEPPGGVTAATTDPVAMPEGCAGCAGEGDASALPPKTGSAEDGQAAVTWPGDGGTVVVALGSPEEPGSGERPTQASLSSLGVFGGLTAAPPSPPGPQLTTDSAESDLLLAAGGSAAPRTPVLGDPSPVPGAVGDSERPPDLWVATSSPAPAQGAHGRTDLTWLEAEEPITAAPGPAEPPADRTASEIIDVDYYDLFEGGEGLGGFPGGGQGAAGSARRQEPEGVATPWALHELYDDFTPFDEADFYPTTSFYADGDEEDELEEDDEEEEEEEEGGLEDENSYRPPASAVPGAQPVPRDPRPTGRRDMALPQPSGVAGGSPTARPRPGERGPPENGTECRSGYVRHNSSCRSVCDLVPSYCHNGGQCYLVESHGAFCRCNTQDYTWHKGTRCEAIVTDFQVMCVAVGSAALVVLLLFMLTVFFAKKLYLLKTENSKLRKTKYRTPSELHNDNFSLSTIAEGSHPNTMLPGCGGAGAGAADDGRQRQAMLEDETLRDAAGVVRMQPLVSPQGCSSNLVSFESKQREAKGFAEREPEEEERGSL</sequence>
<name>A0A8D0KZF2_STROC</name>
<feature type="compositionally biased region" description="Low complexity" evidence="1">
    <location>
        <begin position="117"/>
        <end position="126"/>
    </location>
</feature>
<reference evidence="5" key="2">
    <citation type="submission" date="2025-09" db="UniProtKB">
        <authorList>
            <consortium name="Ensembl"/>
        </authorList>
    </citation>
    <scope>IDENTIFICATION</scope>
</reference>
<dbReference type="PANTHER" id="PTHR15381">
    <property type="entry name" value="CHONDROITIN SULFATE PROTEOGLYCAN 5 -RELATED"/>
    <property type="match status" value="1"/>
</dbReference>
<dbReference type="InterPro" id="IPR009505">
    <property type="entry name" value="Neural_ProG_Cyt"/>
</dbReference>
<evidence type="ECO:0000313" key="5">
    <source>
        <dbReference type="Ensembl" id="ENSSOCP00000019934.1"/>
    </source>
</evidence>
<feature type="compositionally biased region" description="Acidic residues" evidence="1">
    <location>
        <begin position="630"/>
        <end position="639"/>
    </location>
</feature>
<reference evidence="5" key="1">
    <citation type="submission" date="2025-08" db="UniProtKB">
        <authorList>
            <consortium name="Ensembl"/>
        </authorList>
    </citation>
    <scope>IDENTIFICATION</scope>
</reference>
<dbReference type="PROSITE" id="PS51257">
    <property type="entry name" value="PROKAR_LIPOPROTEIN"/>
    <property type="match status" value="1"/>
</dbReference>
<accession>A0A8D0KZF2</accession>
<keyword evidence="2" id="KW-0472">Membrane</keyword>
<feature type="region of interest" description="Disordered" evidence="1">
    <location>
        <begin position="620"/>
        <end position="639"/>
    </location>
</feature>
<organism evidence="5 6">
    <name type="scientific">Strix occidentalis caurina</name>
    <name type="common">northern spotted owl</name>
    <dbReference type="NCBI Taxonomy" id="311401"/>
    <lineage>
        <taxon>Eukaryota</taxon>
        <taxon>Metazoa</taxon>
        <taxon>Chordata</taxon>
        <taxon>Craniata</taxon>
        <taxon>Vertebrata</taxon>
        <taxon>Euteleostomi</taxon>
        <taxon>Archelosauria</taxon>
        <taxon>Archosauria</taxon>
        <taxon>Dinosauria</taxon>
        <taxon>Saurischia</taxon>
        <taxon>Theropoda</taxon>
        <taxon>Coelurosauria</taxon>
        <taxon>Aves</taxon>
        <taxon>Neognathae</taxon>
        <taxon>Neoaves</taxon>
        <taxon>Telluraves</taxon>
        <taxon>Strigiformes</taxon>
        <taxon>Strigidae</taxon>
        <taxon>Strix</taxon>
    </lineage>
</organism>
<feature type="transmembrane region" description="Helical" evidence="2">
    <location>
        <begin position="496"/>
        <end position="521"/>
    </location>
</feature>
<feature type="compositionally biased region" description="Gly residues" evidence="1">
    <location>
        <begin position="298"/>
        <end position="310"/>
    </location>
</feature>
<dbReference type="Pfam" id="PF06566">
    <property type="entry name" value="Chon_Sulph_att"/>
    <property type="match status" value="1"/>
</dbReference>
<proteinExistence type="predicted"/>
<dbReference type="InterPro" id="IPR010555">
    <property type="entry name" value="CSPG5_S_attach_dom"/>
</dbReference>
<dbReference type="Ensembl" id="ENSSOCT00000020440.1">
    <property type="protein sequence ID" value="ENSSOCP00000019934.1"/>
    <property type="gene ID" value="ENSSOCG00000014929.1"/>
</dbReference>
<dbReference type="GO" id="GO:0048858">
    <property type="term" value="P:cell projection morphogenesis"/>
    <property type="evidence" value="ECO:0007669"/>
    <property type="project" value="TreeGrafter"/>
</dbReference>
<keyword evidence="6" id="KW-1185">Reference proteome</keyword>